<dbReference type="STRING" id="350688.Clos_2527"/>
<dbReference type="InterPro" id="IPR024419">
    <property type="entry name" value="YvrJ"/>
</dbReference>
<sequence length="54" mass="5914">MNEIFGQVANLGFPIVISIYLLVRLEGKVENLTMSIHALAKSIDLLSVKTPKGM</sequence>
<keyword evidence="3" id="KW-1185">Reference proteome</keyword>
<dbReference type="Proteomes" id="UP000000269">
    <property type="component" value="Chromosome"/>
</dbReference>
<dbReference type="OrthoDB" id="2662123at2"/>
<gene>
    <name evidence="2" type="ordered locus">Clos_2527</name>
</gene>
<keyword evidence="1" id="KW-1133">Transmembrane helix</keyword>
<evidence type="ECO:0000313" key="3">
    <source>
        <dbReference type="Proteomes" id="UP000000269"/>
    </source>
</evidence>
<evidence type="ECO:0000256" key="1">
    <source>
        <dbReference type="SAM" id="Phobius"/>
    </source>
</evidence>
<dbReference type="RefSeq" id="WP_012160365.1">
    <property type="nucleotide sequence ID" value="NC_009922.1"/>
</dbReference>
<reference evidence="3" key="1">
    <citation type="submission" date="2007-10" db="EMBL/GenBank/DDBJ databases">
        <title>Complete genome of Alkaliphilus oremlandii OhILAs.</title>
        <authorList>
            <person name="Copeland A."/>
            <person name="Lucas S."/>
            <person name="Lapidus A."/>
            <person name="Barry K."/>
            <person name="Detter J.C."/>
            <person name="Glavina del Rio T."/>
            <person name="Hammon N."/>
            <person name="Israni S."/>
            <person name="Dalin E."/>
            <person name="Tice H."/>
            <person name="Pitluck S."/>
            <person name="Chain P."/>
            <person name="Malfatti S."/>
            <person name="Shin M."/>
            <person name="Vergez L."/>
            <person name="Schmutz J."/>
            <person name="Larimer F."/>
            <person name="Land M."/>
            <person name="Hauser L."/>
            <person name="Kyrpides N."/>
            <person name="Mikhailova N."/>
            <person name="Stolz J.F."/>
            <person name="Dawson A."/>
            <person name="Fisher E."/>
            <person name="Crable B."/>
            <person name="Perera E."/>
            <person name="Lisak J."/>
            <person name="Ranganathan M."/>
            <person name="Basu P."/>
            <person name="Richardson P."/>
        </authorList>
    </citation>
    <scope>NUCLEOTIDE SEQUENCE [LARGE SCALE GENOMIC DNA]</scope>
    <source>
        <strain evidence="3">OhILAs</strain>
    </source>
</reference>
<organism evidence="2 3">
    <name type="scientific">Alkaliphilus oremlandii (strain OhILAs)</name>
    <name type="common">Clostridium oremlandii (strain OhILAs)</name>
    <dbReference type="NCBI Taxonomy" id="350688"/>
    <lineage>
        <taxon>Bacteria</taxon>
        <taxon>Bacillati</taxon>
        <taxon>Bacillota</taxon>
        <taxon>Clostridia</taxon>
        <taxon>Peptostreptococcales</taxon>
        <taxon>Natronincolaceae</taxon>
        <taxon>Alkaliphilus</taxon>
    </lineage>
</organism>
<feature type="transmembrane region" description="Helical" evidence="1">
    <location>
        <begin position="6"/>
        <end position="23"/>
    </location>
</feature>
<accession>A8MJS6</accession>
<dbReference type="eggNOG" id="ENOG5033A90">
    <property type="taxonomic scope" value="Bacteria"/>
</dbReference>
<keyword evidence="1" id="KW-0472">Membrane</keyword>
<dbReference type="HOGENOM" id="CLU_198854_4_0_9"/>
<keyword evidence="1" id="KW-0812">Transmembrane</keyword>
<dbReference type="AlphaFoldDB" id="A8MJS6"/>
<dbReference type="Pfam" id="PF12841">
    <property type="entry name" value="YvrJ"/>
    <property type="match status" value="1"/>
</dbReference>
<dbReference type="KEGG" id="aoe:Clos_2527"/>
<proteinExistence type="predicted"/>
<dbReference type="EMBL" id="CP000853">
    <property type="protein sequence ID" value="ABW20058.1"/>
    <property type="molecule type" value="Genomic_DNA"/>
</dbReference>
<evidence type="ECO:0000313" key="2">
    <source>
        <dbReference type="EMBL" id="ABW20058.1"/>
    </source>
</evidence>
<evidence type="ECO:0008006" key="4">
    <source>
        <dbReference type="Google" id="ProtNLM"/>
    </source>
</evidence>
<name>A8MJS6_ALKOO</name>
<protein>
    <recommendedName>
        <fullName evidence="4">YvrJ family protein</fullName>
    </recommendedName>
</protein>